<organism evidence="4 5">
    <name type="scientific">Phytophthora nicotianae P10297</name>
    <dbReference type="NCBI Taxonomy" id="1317064"/>
    <lineage>
        <taxon>Eukaryota</taxon>
        <taxon>Sar</taxon>
        <taxon>Stramenopiles</taxon>
        <taxon>Oomycota</taxon>
        <taxon>Peronosporomycetes</taxon>
        <taxon>Peronosporales</taxon>
        <taxon>Peronosporaceae</taxon>
        <taxon>Phytophthora</taxon>
    </lineage>
</organism>
<evidence type="ECO:0000313" key="4">
    <source>
        <dbReference type="EMBL" id="ETP27614.1"/>
    </source>
</evidence>
<feature type="region of interest" description="Disordered" evidence="2">
    <location>
        <begin position="455"/>
        <end position="517"/>
    </location>
</feature>
<dbReference type="EMBL" id="ANIY01005670">
    <property type="protein sequence ID" value="ETP27614.1"/>
    <property type="molecule type" value="Genomic_DNA"/>
</dbReference>
<feature type="compositionally biased region" description="Polar residues" evidence="2">
    <location>
        <begin position="464"/>
        <end position="477"/>
    </location>
</feature>
<dbReference type="Proteomes" id="UP000018948">
    <property type="component" value="Unassembled WGS sequence"/>
</dbReference>
<keyword evidence="1" id="KW-0862">Zinc</keyword>
<feature type="domain" description="CCHC-type" evidence="3">
    <location>
        <begin position="527"/>
        <end position="542"/>
    </location>
</feature>
<feature type="compositionally biased region" description="Low complexity" evidence="2">
    <location>
        <begin position="888"/>
        <end position="898"/>
    </location>
</feature>
<feature type="region of interest" description="Disordered" evidence="2">
    <location>
        <begin position="799"/>
        <end position="820"/>
    </location>
</feature>
<protein>
    <recommendedName>
        <fullName evidence="3">CCHC-type domain-containing protein</fullName>
    </recommendedName>
</protein>
<keyword evidence="1" id="KW-0479">Metal-binding</keyword>
<evidence type="ECO:0000256" key="2">
    <source>
        <dbReference type="SAM" id="MobiDB-lite"/>
    </source>
</evidence>
<feature type="compositionally biased region" description="Basic and acidic residues" evidence="2">
    <location>
        <begin position="636"/>
        <end position="651"/>
    </location>
</feature>
<reference evidence="4 5" key="1">
    <citation type="submission" date="2013-11" db="EMBL/GenBank/DDBJ databases">
        <title>The Genome Sequence of Phytophthora parasitica P10297.</title>
        <authorList>
            <consortium name="The Broad Institute Genomics Platform"/>
            <person name="Russ C."/>
            <person name="Tyler B."/>
            <person name="Panabieres F."/>
            <person name="Shan W."/>
            <person name="Tripathy S."/>
            <person name="Grunwald N."/>
            <person name="Machado M."/>
            <person name="Johnson C.S."/>
            <person name="Walker B."/>
            <person name="Young S.K."/>
            <person name="Zeng Q."/>
            <person name="Gargeya S."/>
            <person name="Fitzgerald M."/>
            <person name="Haas B."/>
            <person name="Abouelleil A."/>
            <person name="Allen A.W."/>
            <person name="Alvarado L."/>
            <person name="Arachchi H.M."/>
            <person name="Berlin A.M."/>
            <person name="Chapman S.B."/>
            <person name="Gainer-Dewar J."/>
            <person name="Goldberg J."/>
            <person name="Griggs A."/>
            <person name="Gujja S."/>
            <person name="Hansen M."/>
            <person name="Howarth C."/>
            <person name="Imamovic A."/>
            <person name="Ireland A."/>
            <person name="Larimer J."/>
            <person name="McCowan C."/>
            <person name="Murphy C."/>
            <person name="Pearson M."/>
            <person name="Poon T.W."/>
            <person name="Priest M."/>
            <person name="Roberts A."/>
            <person name="Saif S."/>
            <person name="Shea T."/>
            <person name="Sisk P."/>
            <person name="Sykes S."/>
            <person name="Wortman J."/>
            <person name="Nusbaum C."/>
            <person name="Birren B."/>
        </authorList>
    </citation>
    <scope>NUCLEOTIDE SEQUENCE [LARGE SCALE GENOMIC DNA]</scope>
    <source>
        <strain evidence="4 5">P10297</strain>
    </source>
</reference>
<keyword evidence="1" id="KW-0863">Zinc-finger</keyword>
<sequence>MVSTRASPHRGSTPTSGMPTVRAKAATPKRTRQQRPRIRLAANSDNSDNDDAGMAVSSGVIIAAARPRPSSSDESDNNNHGGNDGGEGGQQRVPGNQPVQDNGPAARVSPHPPQSQHHAQPPAQPQAAAAAPNQAEQGDDELESMEWWDHLTPGQQRAMMKRFLVQPPVAVSAPAPAPVVVNAPVAPRHKMKVLNLEDFHGTARESVEAWLATIPQEVERQAGLGGDTWTAGELYFGLTAHLKDAASEWLITLSETMRDEDKTLSYVVWKLRKKYGRRENMFRIQQELASRVQKGGERLSDFAANLSKIGFGKCVPAEPMWKRSSTFAEDTCGEFGEGFKVTDWRVAKRRYREDRELGSDEEGAPPAKRRTSATTAINQLDWSKQGISLGSSESPPRFDPKGNAVNSLEVAAKHDHLSVAALQALILASGAAREEAQQSKVAAGKQKARALEVKAEVTSDDTEPNNNQQLDNINDHQNFGHGSGRSYGQDGRRFGGGRGFGSGRGSLANYGPSSSRTIQQQKAMSSCGYCGKVGHWWRECRSRLAQLGDTDDQPQSRQQQQQQRDTTPSTGNTNAEHPSEEERRGEGRSRAGKRQTKRKRRWVALHEVFDDTEEENAESSSPPQGNSEPAGGLLKGKSEGEGAKRREKARDVSSAVVEVDSKPVGTVENGENSGVQLPDGISTGVMAKEPVTASDIESSTSKPLVPAAVEKQVIPLSNGQTPAARRRKRRSESEVAAWRGILTAELRQKREERAQVLRVKVWHLIAQQRELGDLLERKQQQRIAQKAAVIVKKLETASQKETQGLRKKAKPTTARSTSKTPDYLTEAEWLEAVARYEDEAPDELEETGTLAEMRAARRRARRAVKRFLVAKRMRRLQQQRERRERINGGKPTPQTPTTGRKKQERYTYRQHGCYGDVELRDVRNGKKARIAPLRAVGSKDPSSLPTALLKFTKRHTQEVRLDSCAQFSVAGKELRRFGRCLTREAPVDIVEGFGGGTSRVLGVWRLSALRNTSRGLSWMHC</sequence>
<feature type="region of interest" description="Disordered" evidence="2">
    <location>
        <begin position="1"/>
        <end position="142"/>
    </location>
</feature>
<feature type="region of interest" description="Disordered" evidence="2">
    <location>
        <begin position="548"/>
        <end position="657"/>
    </location>
</feature>
<dbReference type="GO" id="GO:0008270">
    <property type="term" value="F:zinc ion binding"/>
    <property type="evidence" value="ECO:0007669"/>
    <property type="project" value="UniProtKB-KW"/>
</dbReference>
<feature type="region of interest" description="Disordered" evidence="2">
    <location>
        <begin position="872"/>
        <end position="906"/>
    </location>
</feature>
<feature type="compositionally biased region" description="Basic and acidic residues" evidence="2">
    <location>
        <begin position="878"/>
        <end position="887"/>
    </location>
</feature>
<name>W2Y0A3_PHYNI</name>
<dbReference type="InterPro" id="IPR036875">
    <property type="entry name" value="Znf_CCHC_sf"/>
</dbReference>
<feature type="compositionally biased region" description="Basic and acidic residues" evidence="2">
    <location>
        <begin position="577"/>
        <end position="589"/>
    </location>
</feature>
<accession>W2Y0A3</accession>
<dbReference type="SUPFAM" id="SSF57756">
    <property type="entry name" value="Retrovirus zinc finger-like domains"/>
    <property type="match status" value="1"/>
</dbReference>
<dbReference type="AlphaFoldDB" id="W2Y0A3"/>
<dbReference type="InterPro" id="IPR001878">
    <property type="entry name" value="Znf_CCHC"/>
</dbReference>
<feature type="region of interest" description="Disordered" evidence="2">
    <location>
        <begin position="352"/>
        <end position="374"/>
    </location>
</feature>
<feature type="compositionally biased region" description="Basic residues" evidence="2">
    <location>
        <begin position="27"/>
        <end position="38"/>
    </location>
</feature>
<dbReference type="GO" id="GO:0003676">
    <property type="term" value="F:nucleic acid binding"/>
    <property type="evidence" value="ECO:0007669"/>
    <property type="project" value="InterPro"/>
</dbReference>
<feature type="compositionally biased region" description="Gly residues" evidence="2">
    <location>
        <begin position="494"/>
        <end position="504"/>
    </location>
</feature>
<evidence type="ECO:0000256" key="1">
    <source>
        <dbReference type="PROSITE-ProRule" id="PRU00047"/>
    </source>
</evidence>
<evidence type="ECO:0000259" key="3">
    <source>
        <dbReference type="PROSITE" id="PS50158"/>
    </source>
</evidence>
<feature type="compositionally biased region" description="Basic residues" evidence="2">
    <location>
        <begin position="590"/>
        <end position="603"/>
    </location>
</feature>
<evidence type="ECO:0000313" key="5">
    <source>
        <dbReference type="Proteomes" id="UP000018948"/>
    </source>
</evidence>
<proteinExistence type="predicted"/>
<dbReference type="PROSITE" id="PS50158">
    <property type="entry name" value="ZF_CCHC"/>
    <property type="match status" value="1"/>
</dbReference>
<gene>
    <name evidence="4" type="ORF">F442_23108</name>
</gene>
<feature type="compositionally biased region" description="Polar residues" evidence="2">
    <location>
        <begin position="618"/>
        <end position="627"/>
    </location>
</feature>
<comment type="caution">
    <text evidence="4">The sequence shown here is derived from an EMBL/GenBank/DDBJ whole genome shotgun (WGS) entry which is preliminary data.</text>
</comment>
<feature type="compositionally biased region" description="Polar residues" evidence="2">
    <location>
        <begin position="1"/>
        <end position="18"/>
    </location>
</feature>
<feature type="compositionally biased region" description="Low complexity" evidence="2">
    <location>
        <begin position="114"/>
        <end position="136"/>
    </location>
</feature>
<feature type="compositionally biased region" description="Low complexity" evidence="2">
    <location>
        <begin position="553"/>
        <end position="570"/>
    </location>
</feature>